<dbReference type="Proteomes" id="UP000218164">
    <property type="component" value="Unassembled WGS sequence"/>
</dbReference>
<name>A0A2A2HPJ8_9EURY</name>
<organism evidence="1 2">
    <name type="scientific">Methanosarcina spelaei</name>
    <dbReference type="NCBI Taxonomy" id="1036679"/>
    <lineage>
        <taxon>Archaea</taxon>
        <taxon>Methanobacteriati</taxon>
        <taxon>Methanobacteriota</taxon>
        <taxon>Stenosarchaea group</taxon>
        <taxon>Methanomicrobia</taxon>
        <taxon>Methanosarcinales</taxon>
        <taxon>Methanosarcinaceae</taxon>
        <taxon>Methanosarcina</taxon>
    </lineage>
</organism>
<dbReference type="AlphaFoldDB" id="A0A2A2HPJ8"/>
<evidence type="ECO:0000313" key="1">
    <source>
        <dbReference type="EMBL" id="PAV11255.1"/>
    </source>
</evidence>
<dbReference type="OrthoDB" id="375366at2157"/>
<keyword evidence="2" id="KW-1185">Reference proteome</keyword>
<reference evidence="1 2" key="1">
    <citation type="journal article" date="2017" name="BMC Genomics">
        <title>Genomic analysis of methanogenic archaea reveals a shift towards energy conservation.</title>
        <authorList>
            <person name="Gilmore S.P."/>
            <person name="Henske J.K."/>
            <person name="Sexton J.A."/>
            <person name="Solomon K.V."/>
            <person name="Seppala S."/>
            <person name="Yoo J.I."/>
            <person name="Huyett L.M."/>
            <person name="Pressman A."/>
            <person name="Cogan J.Z."/>
            <person name="Kivenson V."/>
            <person name="Peng X."/>
            <person name="Tan Y."/>
            <person name="Valentine D.L."/>
            <person name="O'Malley M.A."/>
        </authorList>
    </citation>
    <scope>NUCLEOTIDE SEQUENCE [LARGE SCALE GENOMIC DNA]</scope>
    <source>
        <strain evidence="1 2">MC-15</strain>
    </source>
</reference>
<accession>A0A2A2HPJ8</accession>
<dbReference type="EMBL" id="LMVP01000524">
    <property type="protein sequence ID" value="PAV11255.1"/>
    <property type="molecule type" value="Genomic_DNA"/>
</dbReference>
<proteinExistence type="predicted"/>
<gene>
    <name evidence="1" type="ORF">ASJ81_10950</name>
</gene>
<sequence>MEYLRKLKWDIWGAKFMAHLHKRYTEVKTMSETDKNIAPEVVGKTDVALKDEKVLSSEVKIETSK</sequence>
<evidence type="ECO:0000313" key="2">
    <source>
        <dbReference type="Proteomes" id="UP000218164"/>
    </source>
</evidence>
<comment type="caution">
    <text evidence="1">The sequence shown here is derived from an EMBL/GenBank/DDBJ whole genome shotgun (WGS) entry which is preliminary data.</text>
</comment>
<protein>
    <submittedName>
        <fullName evidence="1">Uncharacterized protein</fullName>
    </submittedName>
</protein>
<dbReference type="RefSeq" id="WP_095645668.1">
    <property type="nucleotide sequence ID" value="NZ_LMVP01000524.1"/>
</dbReference>